<dbReference type="GO" id="GO:0020037">
    <property type="term" value="F:heme binding"/>
    <property type="evidence" value="ECO:0007669"/>
    <property type="project" value="TreeGrafter"/>
</dbReference>
<dbReference type="Pfam" id="PF04832">
    <property type="entry name" value="SOUL"/>
    <property type="match status" value="1"/>
</dbReference>
<evidence type="ECO:0000313" key="3">
    <source>
        <dbReference type="Proteomes" id="UP000245119"/>
    </source>
</evidence>
<dbReference type="InterPro" id="IPR006917">
    <property type="entry name" value="SOUL_heme-bd"/>
</dbReference>
<dbReference type="EMBL" id="PZQS01000009">
    <property type="protein sequence ID" value="PVD24895.1"/>
    <property type="molecule type" value="Genomic_DNA"/>
</dbReference>
<comment type="similarity">
    <text evidence="1">Belongs to the HEBP family.</text>
</comment>
<protein>
    <submittedName>
        <fullName evidence="2">Uncharacterized protein</fullName>
    </submittedName>
</protein>
<evidence type="ECO:0000313" key="2">
    <source>
        <dbReference type="EMBL" id="PVD24895.1"/>
    </source>
</evidence>
<dbReference type="PANTHER" id="PTHR11220:SF72">
    <property type="entry name" value="HEME-BINDING PROTEIN 2-LIKE ISOFORM X2"/>
    <property type="match status" value="1"/>
</dbReference>
<accession>A0A2T7NUR3</accession>
<keyword evidence="3" id="KW-1185">Reference proteome</keyword>
<proteinExistence type="inferred from homology"/>
<dbReference type="STRING" id="400727.A0A2T7NUR3"/>
<dbReference type="InterPro" id="IPR011256">
    <property type="entry name" value="Reg_factor_effector_dom_sf"/>
</dbReference>
<dbReference type="OMA" id="DWMRELL"/>
<organism evidence="2 3">
    <name type="scientific">Pomacea canaliculata</name>
    <name type="common">Golden apple snail</name>
    <dbReference type="NCBI Taxonomy" id="400727"/>
    <lineage>
        <taxon>Eukaryota</taxon>
        <taxon>Metazoa</taxon>
        <taxon>Spiralia</taxon>
        <taxon>Lophotrochozoa</taxon>
        <taxon>Mollusca</taxon>
        <taxon>Gastropoda</taxon>
        <taxon>Caenogastropoda</taxon>
        <taxon>Architaenioglossa</taxon>
        <taxon>Ampullarioidea</taxon>
        <taxon>Ampullariidae</taxon>
        <taxon>Pomacea</taxon>
    </lineage>
</organism>
<dbReference type="Gene3D" id="3.20.80.10">
    <property type="entry name" value="Regulatory factor, effector binding domain"/>
    <property type="match status" value="1"/>
</dbReference>
<dbReference type="OrthoDB" id="6424451at2759"/>
<comment type="caution">
    <text evidence="2">The sequence shown here is derived from an EMBL/GenBank/DDBJ whole genome shotgun (WGS) entry which is preliminary data.</text>
</comment>
<dbReference type="Proteomes" id="UP000245119">
    <property type="component" value="Linkage Group LG9"/>
</dbReference>
<sequence>METNPQICDGILYLTPAGGRTNANHAVPEPPSGVCGGLACPPSQLVHDAGTYQLRYFPAAPYAKTTVQGLPFQQAKQVLYKRLYDYFNGDNTKNMTMPLTNPLILRLDPGSDGLWSNDNQTLFFFISPEVESPPDPTDTTIRVLEVNDYYLYIRTFPGNPVTYAEWMAEMLQLAADLDADGVAYVKSYFYFATYTHPSRQWDRVNEVQLLRPKSNSHDLEDTAL</sequence>
<gene>
    <name evidence="2" type="ORF">C0Q70_15385</name>
</gene>
<reference evidence="2 3" key="1">
    <citation type="submission" date="2018-04" db="EMBL/GenBank/DDBJ databases">
        <title>The genome of golden apple snail Pomacea canaliculata provides insight into stress tolerance and invasive adaptation.</title>
        <authorList>
            <person name="Liu C."/>
            <person name="Liu B."/>
            <person name="Ren Y."/>
            <person name="Zhang Y."/>
            <person name="Wang H."/>
            <person name="Li S."/>
            <person name="Jiang F."/>
            <person name="Yin L."/>
            <person name="Zhang G."/>
            <person name="Qian W."/>
            <person name="Fan W."/>
        </authorList>
    </citation>
    <scope>NUCLEOTIDE SEQUENCE [LARGE SCALE GENOMIC DNA]</scope>
    <source>
        <strain evidence="2">SZHN2017</strain>
        <tissue evidence="2">Muscle</tissue>
    </source>
</reference>
<name>A0A2T7NUR3_POMCA</name>
<evidence type="ECO:0000256" key="1">
    <source>
        <dbReference type="ARBA" id="ARBA00009817"/>
    </source>
</evidence>
<dbReference type="AlphaFoldDB" id="A0A2T7NUR3"/>
<dbReference type="SUPFAM" id="SSF55136">
    <property type="entry name" value="Probable bacterial effector-binding domain"/>
    <property type="match status" value="1"/>
</dbReference>
<dbReference type="PANTHER" id="PTHR11220">
    <property type="entry name" value="HEME-BINDING PROTEIN-RELATED"/>
    <property type="match status" value="1"/>
</dbReference>